<evidence type="ECO:0000256" key="8">
    <source>
        <dbReference type="SAM" id="MobiDB-lite"/>
    </source>
</evidence>
<keyword evidence="5" id="KW-0862">Zinc</keyword>
<feature type="domain" description="C2H2-type" evidence="9">
    <location>
        <begin position="36"/>
        <end position="65"/>
    </location>
</feature>
<keyword evidence="3" id="KW-0677">Repeat</keyword>
<evidence type="ECO:0000256" key="7">
    <source>
        <dbReference type="PROSITE-ProRule" id="PRU00042"/>
    </source>
</evidence>
<dbReference type="OrthoDB" id="1405595at2759"/>
<dbReference type="SUPFAM" id="SSF57667">
    <property type="entry name" value="beta-beta-alpha zinc fingers"/>
    <property type="match status" value="1"/>
</dbReference>
<dbReference type="SMART" id="SM00355">
    <property type="entry name" value="ZnF_C2H2"/>
    <property type="match status" value="2"/>
</dbReference>
<feature type="region of interest" description="Disordered" evidence="8">
    <location>
        <begin position="85"/>
        <end position="184"/>
    </location>
</feature>
<reference evidence="10 11" key="1">
    <citation type="submission" date="2013-07" db="EMBL/GenBank/DDBJ databases">
        <title>The Genome Sequence of Cryptococcus heveanensis BCC8398.</title>
        <authorList>
            <consortium name="The Broad Institute Genome Sequencing Platform"/>
            <person name="Cuomo C."/>
            <person name="Litvintseva A."/>
            <person name="Chen Y."/>
            <person name="Heitman J."/>
            <person name="Sun S."/>
            <person name="Springer D."/>
            <person name="Dromer F."/>
            <person name="Young S.K."/>
            <person name="Zeng Q."/>
            <person name="Gargeya S."/>
            <person name="Fitzgerald M."/>
            <person name="Abouelleil A."/>
            <person name="Alvarado L."/>
            <person name="Berlin A.M."/>
            <person name="Chapman S.B."/>
            <person name="Dewar J."/>
            <person name="Goldberg J."/>
            <person name="Griggs A."/>
            <person name="Gujja S."/>
            <person name="Hansen M."/>
            <person name="Howarth C."/>
            <person name="Imamovic A."/>
            <person name="Larimer J."/>
            <person name="McCowan C."/>
            <person name="Murphy C."/>
            <person name="Pearson M."/>
            <person name="Priest M."/>
            <person name="Roberts A."/>
            <person name="Saif S."/>
            <person name="Shea T."/>
            <person name="Sykes S."/>
            <person name="Wortman J."/>
            <person name="Nusbaum C."/>
            <person name="Birren B."/>
        </authorList>
    </citation>
    <scope>NUCLEOTIDE SEQUENCE [LARGE SCALE GENOMIC DNA]</scope>
    <source>
        <strain evidence="10 11">BCC8398</strain>
    </source>
</reference>
<dbReference type="GO" id="GO:0000978">
    <property type="term" value="F:RNA polymerase II cis-regulatory region sequence-specific DNA binding"/>
    <property type="evidence" value="ECO:0007669"/>
    <property type="project" value="InterPro"/>
</dbReference>
<dbReference type="PANTHER" id="PTHR40626">
    <property type="entry name" value="MIP31509P"/>
    <property type="match status" value="1"/>
</dbReference>
<evidence type="ECO:0000256" key="3">
    <source>
        <dbReference type="ARBA" id="ARBA00022737"/>
    </source>
</evidence>
<dbReference type="GO" id="GO:0006351">
    <property type="term" value="P:DNA-templated transcription"/>
    <property type="evidence" value="ECO:0007669"/>
    <property type="project" value="InterPro"/>
</dbReference>
<dbReference type="GO" id="GO:0000981">
    <property type="term" value="F:DNA-binding transcription factor activity, RNA polymerase II-specific"/>
    <property type="evidence" value="ECO:0007669"/>
    <property type="project" value="InterPro"/>
</dbReference>
<dbReference type="STRING" id="1296120.A0A1B9GQC6"/>
<feature type="compositionally biased region" description="Basic and acidic residues" evidence="8">
    <location>
        <begin position="23"/>
        <end position="35"/>
    </location>
</feature>
<gene>
    <name evidence="10" type="ORF">I316_05252</name>
</gene>
<keyword evidence="4 7" id="KW-0863">Zinc-finger</keyword>
<reference evidence="11" key="2">
    <citation type="submission" date="2013-12" db="EMBL/GenBank/DDBJ databases">
        <title>Evolution of pathogenesis and genome organization in the Tremellales.</title>
        <authorList>
            <person name="Cuomo C."/>
            <person name="Litvintseva A."/>
            <person name="Heitman J."/>
            <person name="Chen Y."/>
            <person name="Sun S."/>
            <person name="Springer D."/>
            <person name="Dromer F."/>
            <person name="Young S."/>
            <person name="Zeng Q."/>
            <person name="Chapman S."/>
            <person name="Gujja S."/>
            <person name="Saif S."/>
            <person name="Birren B."/>
        </authorList>
    </citation>
    <scope>NUCLEOTIDE SEQUENCE [LARGE SCALE GENOMIC DNA]</scope>
    <source>
        <strain evidence="11">BCC8398</strain>
    </source>
</reference>
<dbReference type="InterPro" id="IPR051059">
    <property type="entry name" value="VerF-like"/>
</dbReference>
<feature type="region of interest" description="Disordered" evidence="8">
    <location>
        <begin position="973"/>
        <end position="1051"/>
    </location>
</feature>
<dbReference type="CDD" id="cd12148">
    <property type="entry name" value="fungal_TF_MHR"/>
    <property type="match status" value="1"/>
</dbReference>
<dbReference type="Pfam" id="PF00096">
    <property type="entry name" value="zf-C2H2"/>
    <property type="match status" value="1"/>
</dbReference>
<evidence type="ECO:0000256" key="6">
    <source>
        <dbReference type="ARBA" id="ARBA00023242"/>
    </source>
</evidence>
<evidence type="ECO:0000256" key="1">
    <source>
        <dbReference type="ARBA" id="ARBA00004123"/>
    </source>
</evidence>
<feature type="compositionally biased region" description="Basic and acidic residues" evidence="8">
    <location>
        <begin position="139"/>
        <end position="153"/>
    </location>
</feature>
<dbReference type="GO" id="GO:0008270">
    <property type="term" value="F:zinc ion binding"/>
    <property type="evidence" value="ECO:0007669"/>
    <property type="project" value="UniProtKB-KW"/>
</dbReference>
<protein>
    <recommendedName>
        <fullName evidence="9">C2H2-type domain-containing protein</fullName>
    </recommendedName>
</protein>
<evidence type="ECO:0000313" key="10">
    <source>
        <dbReference type="EMBL" id="OCF33207.1"/>
    </source>
</evidence>
<dbReference type="PROSITE" id="PS00028">
    <property type="entry name" value="ZINC_FINGER_C2H2_1"/>
    <property type="match status" value="2"/>
</dbReference>
<dbReference type="GO" id="GO:0005634">
    <property type="term" value="C:nucleus"/>
    <property type="evidence" value="ECO:0007669"/>
    <property type="project" value="UniProtKB-SubCell"/>
</dbReference>
<evidence type="ECO:0000259" key="9">
    <source>
        <dbReference type="PROSITE" id="PS50157"/>
    </source>
</evidence>
<evidence type="ECO:0000313" key="11">
    <source>
        <dbReference type="Proteomes" id="UP000092666"/>
    </source>
</evidence>
<dbReference type="Pfam" id="PF04082">
    <property type="entry name" value="Fungal_trans"/>
    <property type="match status" value="1"/>
</dbReference>
<evidence type="ECO:0000256" key="5">
    <source>
        <dbReference type="ARBA" id="ARBA00022833"/>
    </source>
</evidence>
<feature type="compositionally biased region" description="Low complexity" evidence="8">
    <location>
        <begin position="898"/>
        <end position="911"/>
    </location>
</feature>
<dbReference type="PROSITE" id="PS50157">
    <property type="entry name" value="ZINC_FINGER_C2H2_2"/>
    <property type="match status" value="2"/>
</dbReference>
<dbReference type="Gene3D" id="3.30.160.60">
    <property type="entry name" value="Classic Zinc Finger"/>
    <property type="match status" value="2"/>
</dbReference>
<keyword evidence="11" id="KW-1185">Reference proteome</keyword>
<proteinExistence type="predicted"/>
<dbReference type="GO" id="GO:0000785">
    <property type="term" value="C:chromatin"/>
    <property type="evidence" value="ECO:0007669"/>
    <property type="project" value="TreeGrafter"/>
</dbReference>
<feature type="region of interest" description="Disordered" evidence="8">
    <location>
        <begin position="1105"/>
        <end position="1147"/>
    </location>
</feature>
<keyword evidence="2" id="KW-0479">Metal-binding</keyword>
<name>A0A1B9GQC6_9TREE</name>
<comment type="subcellular location">
    <subcellularLocation>
        <location evidence="1">Nucleus</location>
    </subcellularLocation>
</comment>
<dbReference type="InterPro" id="IPR036236">
    <property type="entry name" value="Znf_C2H2_sf"/>
</dbReference>
<dbReference type="Proteomes" id="UP000092666">
    <property type="component" value="Unassembled WGS sequence"/>
</dbReference>
<sequence length="1160" mass="126310">MPARRQSGTGAIDPATGLPIEGGRGRGKEGKEKETFACPHPGCGQTYSRMEYMKRHQRKHQDDRPFQCKDCIKAFARSDVLLRHRRRCHPTPPPADRNSHSPPAPHRSYPGVPISSSRTDARDASPAQPRARKHPRQSSGDEERNTARARIDPSLDPQLEEEFDREADEEPFGEDGRFGRHNGMGNGGVYSATSSFYGTTGVPEGSTYTPHLLPMFQQQNQQFHSVSDPDHLEDASVLLSMAYPGGVPAGENPDLQRDLPDWANNPTINMMMEAAVAANREQEEAAQRGGNSEAITIPETIAAVTSLPVANGTTESNTLQGQNQGQPDTLVDPSLTAGPEILEGNFLNTMSWLSGMGSEGMHLFSGMNAASTASTPRPNSPFPLAQLFSPSAFGITLPNANDNNANTDSEVQPPSPSVMAFLTQLAMHEVPATINNPNPERPLLRLASAEMLTRAGTEWFDKSSPFYLPAERFAGCYEIPHWGLPPLRTLSVMACRTFHTVLNHFSFLHMPTFRLTDTAACLAFAICTIGGIRTDSFTAADDLVFQAMGISNPQKQSLDGPVVPDQSWESLYEANWNKDKDDKQIDAQKVKRWDKGTVVRAEKTGMLVKSFSLAQGVLMTEYNVALLQSLILYHAPNFLSSNESERVMANMFLGTIVHITRQVGFYTPEADHISLKIRTPVQPFTPNELDRAWREWIQMETRRRTAYLVYQLDTVSALESNIPCILSSCELSYIPLPAPDSLWKAPTAQDWYKAVKKYHPMNLDEAMRRIFYLPTFGPFDTLHENADTKHYNLLNVTDLGPFARSAMVLTLLRGVIDIGEGKRDRGDWRDLTDLWVGCSWLRPGKRMVNQDGKDLGAITRESLRGRFAQGLQKWREGWDFDKLCSSPGQNISRLPTESVSPQSAESSSPPGKSEPELPKETFNYCEDALPFYWLALALLNHLNNSPPREPGFNAFSGIRYSDMLKSARTFTRMGEGVPGATGYGASPSTARQSSTSVNDQDPSHRLSFSGSASGAGSVPGSTSTSGSSISPDFPNSIPSDTHIEPNVNLDFGSGGGFDIPAMSPGTMEGIMEALGASSSSNPEGPTMSSVYEAFTMGLGGVPISVAEGDNAHTQGKSSPNQPTQGNFNSGNGAGGGDGRSALGGGIVPTGSLAEQIGFII</sequence>
<feature type="region of interest" description="Disordered" evidence="8">
    <location>
        <begin position="889"/>
        <end position="918"/>
    </location>
</feature>
<dbReference type="InterPro" id="IPR013087">
    <property type="entry name" value="Znf_C2H2_type"/>
</dbReference>
<accession>A0A1B9GQC6</accession>
<organism evidence="10 11">
    <name type="scientific">Kwoniella heveanensis BCC8398</name>
    <dbReference type="NCBI Taxonomy" id="1296120"/>
    <lineage>
        <taxon>Eukaryota</taxon>
        <taxon>Fungi</taxon>
        <taxon>Dikarya</taxon>
        <taxon>Basidiomycota</taxon>
        <taxon>Agaricomycotina</taxon>
        <taxon>Tremellomycetes</taxon>
        <taxon>Tremellales</taxon>
        <taxon>Cryptococcaceae</taxon>
        <taxon>Kwoniella</taxon>
    </lineage>
</organism>
<feature type="compositionally biased region" description="Low complexity" evidence="8">
    <location>
        <begin position="1007"/>
        <end position="1031"/>
    </location>
</feature>
<feature type="compositionally biased region" description="Polar residues" evidence="8">
    <location>
        <begin position="1111"/>
        <end position="1124"/>
    </location>
</feature>
<dbReference type="InterPro" id="IPR007219">
    <property type="entry name" value="XnlR_reg_dom"/>
</dbReference>
<feature type="compositionally biased region" description="Acidic residues" evidence="8">
    <location>
        <begin position="158"/>
        <end position="173"/>
    </location>
</feature>
<evidence type="ECO:0000256" key="2">
    <source>
        <dbReference type="ARBA" id="ARBA00022723"/>
    </source>
</evidence>
<dbReference type="PANTHER" id="PTHR40626:SF11">
    <property type="entry name" value="ZINC FINGER PROTEIN YPR022C"/>
    <property type="match status" value="1"/>
</dbReference>
<keyword evidence="6" id="KW-0539">Nucleus</keyword>
<feature type="compositionally biased region" description="Gly residues" evidence="8">
    <location>
        <begin position="1131"/>
        <end position="1147"/>
    </location>
</feature>
<dbReference type="EMBL" id="KV700127">
    <property type="protein sequence ID" value="OCF33207.1"/>
    <property type="molecule type" value="Genomic_DNA"/>
</dbReference>
<dbReference type="AlphaFoldDB" id="A0A1B9GQC6"/>
<feature type="domain" description="C2H2-type" evidence="9">
    <location>
        <begin position="66"/>
        <end position="94"/>
    </location>
</feature>
<feature type="compositionally biased region" description="Polar residues" evidence="8">
    <location>
        <begin position="986"/>
        <end position="1000"/>
    </location>
</feature>
<evidence type="ECO:0000256" key="4">
    <source>
        <dbReference type="ARBA" id="ARBA00022771"/>
    </source>
</evidence>
<feature type="region of interest" description="Disordered" evidence="8">
    <location>
        <begin position="1"/>
        <end position="65"/>
    </location>
</feature>